<organism evidence="17 18">
    <name type="scientific">Sphingomonas rosea</name>
    <dbReference type="NCBI Taxonomy" id="335605"/>
    <lineage>
        <taxon>Bacteria</taxon>
        <taxon>Pseudomonadati</taxon>
        <taxon>Pseudomonadota</taxon>
        <taxon>Alphaproteobacteria</taxon>
        <taxon>Sphingomonadales</taxon>
        <taxon>Sphingomonadaceae</taxon>
        <taxon>Sphingomonas</taxon>
    </lineage>
</organism>
<proteinExistence type="inferred from homology"/>
<keyword evidence="3" id="KW-0808">Transferase</keyword>
<evidence type="ECO:0000256" key="3">
    <source>
        <dbReference type="ARBA" id="ARBA00022679"/>
    </source>
</evidence>
<protein>
    <recommendedName>
        <fullName evidence="12">Probable peptidoglycan glycosyltransferase FtsW</fullName>
        <ecNumber evidence="14">2.4.99.28</ecNumber>
    </recommendedName>
    <alternativeName>
        <fullName evidence="13">Cell division protein FtsW</fullName>
    </alternativeName>
    <alternativeName>
        <fullName evidence="10">Cell wall polymerase</fullName>
    </alternativeName>
    <alternativeName>
        <fullName evidence="9">Peptidoglycan polymerase</fullName>
    </alternativeName>
</protein>
<name>A0ABP7TNY0_9SPHN</name>
<dbReference type="InterPro" id="IPR001182">
    <property type="entry name" value="FtsW/RodA"/>
</dbReference>
<keyword evidence="7 16" id="KW-1133">Transmembrane helix</keyword>
<reference evidence="18" key="1">
    <citation type="journal article" date="2019" name="Int. J. Syst. Evol. Microbiol.">
        <title>The Global Catalogue of Microorganisms (GCM) 10K type strain sequencing project: providing services to taxonomists for standard genome sequencing and annotation.</title>
        <authorList>
            <consortium name="The Broad Institute Genomics Platform"/>
            <consortium name="The Broad Institute Genome Sequencing Center for Infectious Disease"/>
            <person name="Wu L."/>
            <person name="Ma J."/>
        </authorList>
    </citation>
    <scope>NUCLEOTIDE SEQUENCE [LARGE SCALE GENOMIC DNA]</scope>
    <source>
        <strain evidence="18">JCM 17564</strain>
    </source>
</reference>
<feature type="transmembrane region" description="Helical" evidence="16">
    <location>
        <begin position="74"/>
        <end position="92"/>
    </location>
</feature>
<evidence type="ECO:0000256" key="5">
    <source>
        <dbReference type="ARBA" id="ARBA00022960"/>
    </source>
</evidence>
<evidence type="ECO:0000313" key="17">
    <source>
        <dbReference type="EMBL" id="GAA4028318.1"/>
    </source>
</evidence>
<keyword evidence="18" id="KW-1185">Reference proteome</keyword>
<feature type="transmembrane region" description="Helical" evidence="16">
    <location>
        <begin position="213"/>
        <end position="231"/>
    </location>
</feature>
<dbReference type="PANTHER" id="PTHR30474:SF2">
    <property type="entry name" value="PEPTIDOGLYCAN GLYCOSYLTRANSFERASE FTSW-RELATED"/>
    <property type="match status" value="1"/>
</dbReference>
<feature type="transmembrane region" description="Helical" evidence="16">
    <location>
        <begin position="191"/>
        <end position="208"/>
    </location>
</feature>
<feature type="transmembrane region" description="Helical" evidence="16">
    <location>
        <begin position="323"/>
        <end position="347"/>
    </location>
</feature>
<comment type="catalytic activity">
    <reaction evidence="15">
        <text>[GlcNAc-(1-&gt;4)-Mur2Ac(oyl-L-Ala-gamma-D-Glu-L-Lys-D-Ala-D-Ala)](n)-di-trans,octa-cis-undecaprenyl diphosphate + beta-D-GlcNAc-(1-&gt;4)-Mur2Ac(oyl-L-Ala-gamma-D-Glu-L-Lys-D-Ala-D-Ala)-di-trans,octa-cis-undecaprenyl diphosphate = [GlcNAc-(1-&gt;4)-Mur2Ac(oyl-L-Ala-gamma-D-Glu-L-Lys-D-Ala-D-Ala)](n+1)-di-trans,octa-cis-undecaprenyl diphosphate + di-trans,octa-cis-undecaprenyl diphosphate + H(+)</text>
        <dbReference type="Rhea" id="RHEA:23708"/>
        <dbReference type="Rhea" id="RHEA-COMP:9602"/>
        <dbReference type="Rhea" id="RHEA-COMP:9603"/>
        <dbReference type="ChEBI" id="CHEBI:15378"/>
        <dbReference type="ChEBI" id="CHEBI:58405"/>
        <dbReference type="ChEBI" id="CHEBI:60033"/>
        <dbReference type="ChEBI" id="CHEBI:78435"/>
        <dbReference type="EC" id="2.4.99.28"/>
    </reaction>
</comment>
<evidence type="ECO:0000256" key="10">
    <source>
        <dbReference type="ARBA" id="ARBA00033270"/>
    </source>
</evidence>
<evidence type="ECO:0000256" key="16">
    <source>
        <dbReference type="SAM" id="Phobius"/>
    </source>
</evidence>
<evidence type="ECO:0000256" key="15">
    <source>
        <dbReference type="ARBA" id="ARBA00049902"/>
    </source>
</evidence>
<accession>A0ABP7TNY0</accession>
<sequence>MNLSLAKAFPIDTSNRYGRADRSAVGRWFWEIDRVLLLLVAVLIAIGLVAVAAASPAAGQRYSGGSVTVAPLYYFYRQTMWLAVSLPIMILISMMPRERLKRLCLIGAAVCLVAMVLVPLIGPEKNGARRWISFGFAQFQPSEFLKPLYIVAIAWLLSLKEKDKGLPVMLLSGALTGLVAVLLMIQPDFGSTIIFGTVWVVMIALAGANIRILAGMGVGGIVGVVLAYFLYDVATVRIDGFLFGEGDNFQVENAMRTLTAGGLFGMGPGGGTRKFHLPEPHTDYIFSVIGEEFGLIACMAIAAIYCAIVVRVLVKLLDEDEPFAVLAAAGLACQFGLQALINMAVNVQLAPSKGMTLPFISYGGSSMLALSIGMGLLLAFTRRNPYLKRSPYVVKWSGERPTL</sequence>
<feature type="transmembrane region" description="Helical" evidence="16">
    <location>
        <begin position="104"/>
        <end position="122"/>
    </location>
</feature>
<evidence type="ECO:0000256" key="7">
    <source>
        <dbReference type="ARBA" id="ARBA00022989"/>
    </source>
</evidence>
<keyword evidence="4 16" id="KW-0812">Transmembrane</keyword>
<feature type="transmembrane region" description="Helical" evidence="16">
    <location>
        <begin position="35"/>
        <end position="54"/>
    </location>
</feature>
<feature type="transmembrane region" description="Helical" evidence="16">
    <location>
        <begin position="359"/>
        <end position="380"/>
    </location>
</feature>
<feature type="transmembrane region" description="Helical" evidence="16">
    <location>
        <begin position="142"/>
        <end position="159"/>
    </location>
</feature>
<evidence type="ECO:0000256" key="2">
    <source>
        <dbReference type="ARBA" id="ARBA00022676"/>
    </source>
</evidence>
<dbReference type="Proteomes" id="UP001424459">
    <property type="component" value="Unassembled WGS sequence"/>
</dbReference>
<feature type="transmembrane region" description="Helical" evidence="16">
    <location>
        <begin position="293"/>
        <end position="314"/>
    </location>
</feature>
<evidence type="ECO:0000256" key="8">
    <source>
        <dbReference type="ARBA" id="ARBA00023136"/>
    </source>
</evidence>
<dbReference type="PANTHER" id="PTHR30474">
    <property type="entry name" value="CELL CYCLE PROTEIN"/>
    <property type="match status" value="1"/>
</dbReference>
<comment type="similarity">
    <text evidence="11">Belongs to the SEDS family. FtsW subfamily.</text>
</comment>
<dbReference type="EMBL" id="BAABBR010000001">
    <property type="protein sequence ID" value="GAA4028318.1"/>
    <property type="molecule type" value="Genomic_DNA"/>
</dbReference>
<evidence type="ECO:0000313" key="18">
    <source>
        <dbReference type="Proteomes" id="UP001424459"/>
    </source>
</evidence>
<keyword evidence="8 16" id="KW-0472">Membrane</keyword>
<evidence type="ECO:0000256" key="4">
    <source>
        <dbReference type="ARBA" id="ARBA00022692"/>
    </source>
</evidence>
<evidence type="ECO:0000256" key="11">
    <source>
        <dbReference type="ARBA" id="ARBA00038053"/>
    </source>
</evidence>
<dbReference type="RefSeq" id="WP_344695293.1">
    <property type="nucleotide sequence ID" value="NZ_BAABBR010000001.1"/>
</dbReference>
<keyword evidence="2" id="KW-0328">Glycosyltransferase</keyword>
<evidence type="ECO:0000256" key="6">
    <source>
        <dbReference type="ARBA" id="ARBA00022984"/>
    </source>
</evidence>
<evidence type="ECO:0000256" key="12">
    <source>
        <dbReference type="ARBA" id="ARBA00041185"/>
    </source>
</evidence>
<comment type="caution">
    <text evidence="17">The sequence shown here is derived from an EMBL/GenBank/DDBJ whole genome shotgun (WGS) entry which is preliminary data.</text>
</comment>
<gene>
    <name evidence="17" type="primary">ftsW</name>
    <name evidence="17" type="ORF">GCM10022281_03930</name>
</gene>
<dbReference type="EC" id="2.4.99.28" evidence="14"/>
<feature type="transmembrane region" description="Helical" evidence="16">
    <location>
        <begin position="166"/>
        <end position="185"/>
    </location>
</feature>
<dbReference type="Pfam" id="PF01098">
    <property type="entry name" value="FTSW_RODA_SPOVE"/>
    <property type="match status" value="1"/>
</dbReference>
<keyword evidence="5" id="KW-0133">Cell shape</keyword>
<comment type="subcellular location">
    <subcellularLocation>
        <location evidence="1">Membrane</location>
        <topology evidence="1">Multi-pass membrane protein</topology>
    </subcellularLocation>
</comment>
<keyword evidence="6" id="KW-0573">Peptidoglycan synthesis</keyword>
<evidence type="ECO:0000256" key="13">
    <source>
        <dbReference type="ARBA" id="ARBA00041418"/>
    </source>
</evidence>
<evidence type="ECO:0000256" key="14">
    <source>
        <dbReference type="ARBA" id="ARBA00044770"/>
    </source>
</evidence>
<evidence type="ECO:0000256" key="9">
    <source>
        <dbReference type="ARBA" id="ARBA00032370"/>
    </source>
</evidence>
<evidence type="ECO:0000256" key="1">
    <source>
        <dbReference type="ARBA" id="ARBA00004141"/>
    </source>
</evidence>